<feature type="domain" description="SMP" evidence="4">
    <location>
        <begin position="30"/>
        <end position="76"/>
    </location>
</feature>
<organism evidence="5 6">
    <name type="scientific">Miscanthus lutarioriparius</name>
    <dbReference type="NCBI Taxonomy" id="422564"/>
    <lineage>
        <taxon>Eukaryota</taxon>
        <taxon>Viridiplantae</taxon>
        <taxon>Streptophyta</taxon>
        <taxon>Embryophyta</taxon>
        <taxon>Tracheophyta</taxon>
        <taxon>Spermatophyta</taxon>
        <taxon>Magnoliopsida</taxon>
        <taxon>Liliopsida</taxon>
        <taxon>Poales</taxon>
        <taxon>Poaceae</taxon>
        <taxon>PACMAD clade</taxon>
        <taxon>Panicoideae</taxon>
        <taxon>Andropogonodae</taxon>
        <taxon>Andropogoneae</taxon>
        <taxon>Saccharinae</taxon>
        <taxon>Miscanthus</taxon>
    </lineage>
</organism>
<feature type="domain" description="SMP" evidence="4">
    <location>
        <begin position="188"/>
        <end position="246"/>
    </location>
</feature>
<keyword evidence="2" id="KW-0677">Repeat</keyword>
<dbReference type="InterPro" id="IPR042971">
    <property type="entry name" value="LEA_SMP"/>
</dbReference>
<evidence type="ECO:0000256" key="3">
    <source>
        <dbReference type="SAM" id="MobiDB-lite"/>
    </source>
</evidence>
<evidence type="ECO:0000259" key="4">
    <source>
        <dbReference type="Pfam" id="PF04927"/>
    </source>
</evidence>
<dbReference type="Pfam" id="PF04927">
    <property type="entry name" value="SMP"/>
    <property type="match status" value="3"/>
</dbReference>
<proteinExistence type="inferred from homology"/>
<evidence type="ECO:0000313" key="6">
    <source>
        <dbReference type="Proteomes" id="UP000604825"/>
    </source>
</evidence>
<accession>A0A811MSZ6</accession>
<gene>
    <name evidence="5" type="ORF">NCGR_LOCUS9921</name>
</gene>
<dbReference type="AlphaFoldDB" id="A0A811MSZ6"/>
<feature type="region of interest" description="Disordered" evidence="3">
    <location>
        <begin position="1"/>
        <end position="30"/>
    </location>
</feature>
<feature type="domain" description="SMP" evidence="4">
    <location>
        <begin position="123"/>
        <end position="179"/>
    </location>
</feature>
<dbReference type="InterPro" id="IPR007011">
    <property type="entry name" value="LEA_SMP_dom"/>
</dbReference>
<dbReference type="EMBL" id="CAJGYO010000002">
    <property type="protein sequence ID" value="CAD6214510.1"/>
    <property type="molecule type" value="Genomic_DNA"/>
</dbReference>
<keyword evidence="6" id="KW-1185">Reference proteome</keyword>
<reference evidence="5" key="1">
    <citation type="submission" date="2020-10" db="EMBL/GenBank/DDBJ databases">
        <authorList>
            <person name="Han B."/>
            <person name="Lu T."/>
            <person name="Zhao Q."/>
            <person name="Huang X."/>
            <person name="Zhao Y."/>
        </authorList>
    </citation>
    <scope>NUCLEOTIDE SEQUENCE</scope>
</reference>
<dbReference type="Proteomes" id="UP000604825">
    <property type="component" value="Unassembled WGS sequence"/>
</dbReference>
<sequence length="250" mass="26140">MVEKEIDMSQGQPRRPQQAEDLQHAQEQPVKYGDMLDVSGELAQRRVAPRDAALLQAAEHAGHVGKAQITGPVADAGATVIEAELAGRRVVTESIGGQVVAKMVTPAPVAMTDPPGALDKDAVTIGRALEAVVAMEGDRTVDQSDAAAIQVAETCATGSHATIPGGVAAAAQSAADQNALALRDEDKVKLRNVLSNARERLPADKGATREDVERVVSAEIRNKLDMTTTPGGVADAVTTAARLNQERPRP</sequence>
<comment type="caution">
    <text evidence="5">The sequence shown here is derived from an EMBL/GenBank/DDBJ whole genome shotgun (WGS) entry which is preliminary data.</text>
</comment>
<protein>
    <recommendedName>
        <fullName evidence="4">SMP domain-containing protein</fullName>
    </recommendedName>
</protein>
<comment type="similarity">
    <text evidence="1">Belongs to the LEA type SMP family.</text>
</comment>
<dbReference type="OrthoDB" id="2014755at2759"/>
<dbReference type="PANTHER" id="PTHR31174:SF7">
    <property type="entry name" value="LATE EMBRYOGENESIS ABUNDANT PROTEIN 31-RELATED"/>
    <property type="match status" value="1"/>
</dbReference>
<evidence type="ECO:0000256" key="2">
    <source>
        <dbReference type="ARBA" id="ARBA00022737"/>
    </source>
</evidence>
<dbReference type="PANTHER" id="PTHR31174">
    <property type="entry name" value="SEED MATURATION FAMILY PROTEIN"/>
    <property type="match status" value="1"/>
</dbReference>
<evidence type="ECO:0000313" key="5">
    <source>
        <dbReference type="EMBL" id="CAD6214510.1"/>
    </source>
</evidence>
<name>A0A811MSZ6_9POAL</name>
<evidence type="ECO:0000256" key="1">
    <source>
        <dbReference type="ARBA" id="ARBA00010733"/>
    </source>
</evidence>